<feature type="transmembrane region" description="Helical" evidence="13">
    <location>
        <begin position="275"/>
        <end position="300"/>
    </location>
</feature>
<evidence type="ECO:0000313" key="18">
    <source>
        <dbReference type="Proteomes" id="UP001148838"/>
    </source>
</evidence>
<comment type="subcellular location">
    <subcellularLocation>
        <location evidence="1">Cell membrane</location>
        <topology evidence="1">Multi-pass membrane protein</topology>
    </subcellularLocation>
</comment>
<accession>A0ABQ8S1H7</accession>
<dbReference type="Proteomes" id="UP001148838">
    <property type="component" value="Unassembled WGS sequence"/>
</dbReference>
<evidence type="ECO:0000256" key="9">
    <source>
        <dbReference type="ARBA" id="ARBA00023170"/>
    </source>
</evidence>
<keyword evidence="7" id="KW-0406">Ion transport</keyword>
<comment type="caution">
    <text evidence="17">The sequence shown here is derived from an EMBL/GenBank/DDBJ whole genome shotgun (WGS) entry which is preliminary data.</text>
</comment>
<evidence type="ECO:0008006" key="19">
    <source>
        <dbReference type="Google" id="ProtNLM"/>
    </source>
</evidence>
<dbReference type="Gene3D" id="3.40.190.10">
    <property type="entry name" value="Periplasmic binding protein-like II"/>
    <property type="match status" value="1"/>
</dbReference>
<dbReference type="Pfam" id="PF24576">
    <property type="entry name" value="IR75A_N"/>
    <property type="match status" value="1"/>
</dbReference>
<keyword evidence="10" id="KW-0325">Glycoprotein</keyword>
<evidence type="ECO:0000256" key="3">
    <source>
        <dbReference type="ARBA" id="ARBA00022448"/>
    </source>
</evidence>
<feature type="domain" description="Ionotropic receptor 75a N-terminal" evidence="16">
    <location>
        <begin position="6"/>
        <end position="94"/>
    </location>
</feature>
<evidence type="ECO:0000256" key="7">
    <source>
        <dbReference type="ARBA" id="ARBA00023065"/>
    </source>
</evidence>
<evidence type="ECO:0000256" key="11">
    <source>
        <dbReference type="ARBA" id="ARBA00023286"/>
    </source>
</evidence>
<evidence type="ECO:0000256" key="13">
    <source>
        <dbReference type="SAM" id="Phobius"/>
    </source>
</evidence>
<name>A0ABQ8S1H7_PERAM</name>
<dbReference type="InterPro" id="IPR001320">
    <property type="entry name" value="Iontro_rcpt_C"/>
</dbReference>
<dbReference type="Pfam" id="PF10613">
    <property type="entry name" value="Lig_chan-Glu_bd"/>
    <property type="match status" value="1"/>
</dbReference>
<evidence type="ECO:0000256" key="6">
    <source>
        <dbReference type="ARBA" id="ARBA00022989"/>
    </source>
</evidence>
<dbReference type="InterPro" id="IPR052192">
    <property type="entry name" value="Insect_Ionotropic_Sensory_Rcpt"/>
</dbReference>
<evidence type="ECO:0000256" key="8">
    <source>
        <dbReference type="ARBA" id="ARBA00023136"/>
    </source>
</evidence>
<dbReference type="InterPro" id="IPR057074">
    <property type="entry name" value="IR75A_N"/>
</dbReference>
<evidence type="ECO:0000259" key="14">
    <source>
        <dbReference type="Pfam" id="PF00060"/>
    </source>
</evidence>
<dbReference type="Gene3D" id="1.10.287.70">
    <property type="match status" value="1"/>
</dbReference>
<protein>
    <recommendedName>
        <fullName evidence="19">Ionotropic receptor</fullName>
    </recommendedName>
</protein>
<keyword evidence="6 13" id="KW-1133">Transmembrane helix</keyword>
<dbReference type="SUPFAM" id="SSF53850">
    <property type="entry name" value="Periplasmic binding protein-like II"/>
    <property type="match status" value="1"/>
</dbReference>
<proteinExistence type="inferred from homology"/>
<keyword evidence="8 13" id="KW-0472">Membrane</keyword>
<reference evidence="17 18" key="1">
    <citation type="journal article" date="2022" name="Allergy">
        <title>Genome assembly and annotation of Periplaneta americana reveal a comprehensive cockroach allergen profile.</title>
        <authorList>
            <person name="Wang L."/>
            <person name="Xiong Q."/>
            <person name="Saelim N."/>
            <person name="Wang L."/>
            <person name="Nong W."/>
            <person name="Wan A.T."/>
            <person name="Shi M."/>
            <person name="Liu X."/>
            <person name="Cao Q."/>
            <person name="Hui J.H.L."/>
            <person name="Sookrung N."/>
            <person name="Leung T.F."/>
            <person name="Tungtrongchitr A."/>
            <person name="Tsui S.K.W."/>
        </authorList>
    </citation>
    <scope>NUCLEOTIDE SEQUENCE [LARGE SCALE GENOMIC DNA]</scope>
    <source>
        <strain evidence="17">PWHHKU_190912</strain>
    </source>
</reference>
<keyword evidence="12" id="KW-0407">Ion channel</keyword>
<feature type="domain" description="Ionotropic glutamate receptor C-terminal" evidence="14">
    <location>
        <begin position="214"/>
        <end position="377"/>
    </location>
</feature>
<dbReference type="PANTHER" id="PTHR42643">
    <property type="entry name" value="IONOTROPIC RECEPTOR 20A-RELATED"/>
    <property type="match status" value="1"/>
</dbReference>
<feature type="domain" description="Ionotropic glutamate receptor L-glutamate and glycine-binding" evidence="15">
    <location>
        <begin position="117"/>
        <end position="189"/>
    </location>
</feature>
<organism evidence="17 18">
    <name type="scientific">Periplaneta americana</name>
    <name type="common">American cockroach</name>
    <name type="synonym">Blatta americana</name>
    <dbReference type="NCBI Taxonomy" id="6978"/>
    <lineage>
        <taxon>Eukaryota</taxon>
        <taxon>Metazoa</taxon>
        <taxon>Ecdysozoa</taxon>
        <taxon>Arthropoda</taxon>
        <taxon>Hexapoda</taxon>
        <taxon>Insecta</taxon>
        <taxon>Pterygota</taxon>
        <taxon>Neoptera</taxon>
        <taxon>Polyneoptera</taxon>
        <taxon>Dictyoptera</taxon>
        <taxon>Blattodea</taxon>
        <taxon>Blattoidea</taxon>
        <taxon>Blattidae</taxon>
        <taxon>Blattinae</taxon>
        <taxon>Periplaneta</taxon>
    </lineage>
</organism>
<dbReference type="InterPro" id="IPR019594">
    <property type="entry name" value="Glu/Gly-bd"/>
</dbReference>
<keyword evidence="18" id="KW-1185">Reference proteome</keyword>
<dbReference type="EMBL" id="JAJSOF020000038">
    <property type="protein sequence ID" value="KAJ4427788.1"/>
    <property type="molecule type" value="Genomic_DNA"/>
</dbReference>
<evidence type="ECO:0000256" key="12">
    <source>
        <dbReference type="ARBA" id="ARBA00023303"/>
    </source>
</evidence>
<comment type="similarity">
    <text evidence="2">Belongs to the glutamate-gated ion channel (TC 1.A.10.1) family.</text>
</comment>
<evidence type="ECO:0000313" key="17">
    <source>
        <dbReference type="EMBL" id="KAJ4427788.1"/>
    </source>
</evidence>
<dbReference type="PANTHER" id="PTHR42643:SF30">
    <property type="entry name" value="IONOTROPIC RECEPTOR 40A-RELATED"/>
    <property type="match status" value="1"/>
</dbReference>
<evidence type="ECO:0000259" key="16">
    <source>
        <dbReference type="Pfam" id="PF24576"/>
    </source>
</evidence>
<keyword evidence="3" id="KW-0813">Transport</keyword>
<keyword evidence="9" id="KW-0675">Receptor</keyword>
<keyword evidence="5 13" id="KW-0812">Transmembrane</keyword>
<evidence type="ECO:0000256" key="10">
    <source>
        <dbReference type="ARBA" id="ARBA00023180"/>
    </source>
</evidence>
<evidence type="ECO:0000256" key="2">
    <source>
        <dbReference type="ARBA" id="ARBA00008685"/>
    </source>
</evidence>
<keyword evidence="4" id="KW-1003">Cell membrane</keyword>
<keyword evidence="11" id="KW-1071">Ligand-gated ion channel</keyword>
<feature type="transmembrane region" description="Helical" evidence="13">
    <location>
        <begin position="216"/>
        <end position="237"/>
    </location>
</feature>
<evidence type="ECO:0000256" key="1">
    <source>
        <dbReference type="ARBA" id="ARBA00004651"/>
    </source>
</evidence>
<sequence>MLSRAKWLLLLDNSNQLEDFFANVNIPFDCEFLVAQPQGDGSAVLTEVYRISPTMPLRAEYFGNWTSRDGLACTTAALYDRRRNLKGLHLKAGIIHAGFTKITRNSNGTAVDVGALFGDLWHVVEEHLQFKSEYHEPPDNAFGILLDNGSWNGLMGLTISGEVEVGVAGVMYTIPRMNAVAFLNPIAKERNYVYIKRSGARNILWTSFFKPFNVDIWIVVIVCAVTVSACSLMLDITNCSEIFAYRKNVVRYVDNLFHSASIFCLQGNMELRPYISAYIIHLTTYVTAAIVVISYSASLLSYIMTKTYRLPFTDFQEFLNDGSYKLGVMANSAYIPFFKNSTDLVMRQVYQRHIAPYESTLPQRFSDAMEMLCKGHNFASLFPEAFPISMLKRQNCTMEKVPNAFVRPIGSMITPKNSPYREILKHTISSLYWGGVF</sequence>
<dbReference type="Pfam" id="PF00060">
    <property type="entry name" value="Lig_chan"/>
    <property type="match status" value="1"/>
</dbReference>
<evidence type="ECO:0000256" key="5">
    <source>
        <dbReference type="ARBA" id="ARBA00022692"/>
    </source>
</evidence>
<evidence type="ECO:0000256" key="4">
    <source>
        <dbReference type="ARBA" id="ARBA00022475"/>
    </source>
</evidence>
<evidence type="ECO:0000259" key="15">
    <source>
        <dbReference type="Pfam" id="PF10613"/>
    </source>
</evidence>
<gene>
    <name evidence="17" type="ORF">ANN_25441</name>
</gene>